<keyword evidence="2" id="KW-0805">Transcription regulation</keyword>
<dbReference type="SUPFAM" id="SSF57701">
    <property type="entry name" value="Zn2/Cys6 DNA-binding domain"/>
    <property type="match status" value="1"/>
</dbReference>
<gene>
    <name evidence="8" type="ORF">BO71DRAFT_448645</name>
</gene>
<sequence>MESSAKNYAATVSHGGAGRKRPRTSGMYQRKRAIAACLPCRARKTKCDNIRPTCGFCANHDAQCTYADTANDHSSFDPASLAILERINHAVALLEAQSATAPEHAPTRQSQRWHQPAVMMPSLSHAHEDSHSVEISDDLLVETPGFPARSHNCEAILKWPIFRDRAPDVWSLVLENDESVLPAATQAHPIALGRGIQEEQIVPLSETFLSHVHLKNPILEVSGFTQYVRDAAENGLRWDGPSCLVLIACALGCLASPFQSSHDSRHSLTTSTPMMALKEASAAYYLAAKKRLGLIEPSFLGVQCHFLCDVLEMYFLNAMRAWHYFNQACVQLQNLLLTSSYTRTGDEGHIPRETQRLEQRLYWSCMKSECELRCEIPLPTSGIGRFGFPDMLPSPPAELLSPLPYSSGGQETGSSSLAEQEEERSWFYYLAEISFRRLMNQTLATIGGNGEASWVDNIQQIFINHHVFEEQIDSWCAHIPPQISVEQAGDLDNELAHFIHQRAMVYREWIHRPFLYYIIHQPLNDPFAYRAMPLAKRCLQLCVETQYMIQPFHRHHGSWFMARNSLARALLLIAATLSKRIEMPDDWKQAADHSLQNIHYWAEEAEDLARAESILKDILATV</sequence>
<evidence type="ECO:0000256" key="6">
    <source>
        <dbReference type="SAM" id="MobiDB-lite"/>
    </source>
</evidence>
<dbReference type="Gene3D" id="4.10.240.10">
    <property type="entry name" value="Zn(2)-C6 fungal-type DNA-binding domain"/>
    <property type="match status" value="1"/>
</dbReference>
<feature type="region of interest" description="Disordered" evidence="6">
    <location>
        <begin position="1"/>
        <end position="26"/>
    </location>
</feature>
<dbReference type="STRING" id="1448320.A0A319EXM1"/>
<keyword evidence="3" id="KW-0238">DNA-binding</keyword>
<evidence type="ECO:0000259" key="7">
    <source>
        <dbReference type="PROSITE" id="PS50048"/>
    </source>
</evidence>
<dbReference type="EMBL" id="KZ825837">
    <property type="protein sequence ID" value="PYH96482.1"/>
    <property type="molecule type" value="Genomic_DNA"/>
</dbReference>
<accession>A0A319EXM1</accession>
<dbReference type="PANTHER" id="PTHR47785">
    <property type="entry name" value="ZN(II)2CYS6 TRANSCRIPTION FACTOR (EUROFUNG)-RELATED-RELATED"/>
    <property type="match status" value="1"/>
</dbReference>
<dbReference type="GO" id="GO:0009893">
    <property type="term" value="P:positive regulation of metabolic process"/>
    <property type="evidence" value="ECO:0007669"/>
    <property type="project" value="UniProtKB-ARBA"/>
</dbReference>
<dbReference type="OrthoDB" id="4356994at2759"/>
<evidence type="ECO:0000256" key="5">
    <source>
        <dbReference type="ARBA" id="ARBA00023242"/>
    </source>
</evidence>
<evidence type="ECO:0000256" key="4">
    <source>
        <dbReference type="ARBA" id="ARBA00023163"/>
    </source>
</evidence>
<dbReference type="GO" id="GO:0008270">
    <property type="term" value="F:zinc ion binding"/>
    <property type="evidence" value="ECO:0007669"/>
    <property type="project" value="InterPro"/>
</dbReference>
<dbReference type="CDD" id="cd12148">
    <property type="entry name" value="fungal_TF_MHR"/>
    <property type="match status" value="1"/>
</dbReference>
<dbReference type="SMART" id="SM00066">
    <property type="entry name" value="GAL4"/>
    <property type="match status" value="1"/>
</dbReference>
<organism evidence="8 9">
    <name type="scientific">Aspergillus ellipticus CBS 707.79</name>
    <dbReference type="NCBI Taxonomy" id="1448320"/>
    <lineage>
        <taxon>Eukaryota</taxon>
        <taxon>Fungi</taxon>
        <taxon>Dikarya</taxon>
        <taxon>Ascomycota</taxon>
        <taxon>Pezizomycotina</taxon>
        <taxon>Eurotiomycetes</taxon>
        <taxon>Eurotiomycetidae</taxon>
        <taxon>Eurotiales</taxon>
        <taxon>Aspergillaceae</taxon>
        <taxon>Aspergillus</taxon>
        <taxon>Aspergillus subgen. Circumdati</taxon>
    </lineage>
</organism>
<feature type="domain" description="Zn(2)-C6 fungal-type" evidence="7">
    <location>
        <begin position="36"/>
        <end position="66"/>
    </location>
</feature>
<dbReference type="GO" id="GO:0003677">
    <property type="term" value="F:DNA binding"/>
    <property type="evidence" value="ECO:0007669"/>
    <property type="project" value="UniProtKB-KW"/>
</dbReference>
<dbReference type="Pfam" id="PF00172">
    <property type="entry name" value="Zn_clus"/>
    <property type="match status" value="1"/>
</dbReference>
<dbReference type="InterPro" id="IPR001138">
    <property type="entry name" value="Zn2Cys6_DnaBD"/>
</dbReference>
<dbReference type="InterPro" id="IPR053181">
    <property type="entry name" value="EcdB-like_regulator"/>
</dbReference>
<evidence type="ECO:0000256" key="2">
    <source>
        <dbReference type="ARBA" id="ARBA00023015"/>
    </source>
</evidence>
<dbReference type="AlphaFoldDB" id="A0A319EXM1"/>
<keyword evidence="4" id="KW-0804">Transcription</keyword>
<evidence type="ECO:0000313" key="9">
    <source>
        <dbReference type="Proteomes" id="UP000247810"/>
    </source>
</evidence>
<keyword evidence="9" id="KW-1185">Reference proteome</keyword>
<protein>
    <recommendedName>
        <fullName evidence="7">Zn(2)-C6 fungal-type domain-containing protein</fullName>
    </recommendedName>
</protein>
<keyword evidence="5" id="KW-0539">Nucleus</keyword>
<name>A0A319EXM1_9EURO</name>
<dbReference type="GO" id="GO:0000981">
    <property type="term" value="F:DNA-binding transcription factor activity, RNA polymerase II-specific"/>
    <property type="evidence" value="ECO:0007669"/>
    <property type="project" value="InterPro"/>
</dbReference>
<evidence type="ECO:0000256" key="1">
    <source>
        <dbReference type="ARBA" id="ARBA00022723"/>
    </source>
</evidence>
<reference evidence="8 9" key="1">
    <citation type="submission" date="2018-02" db="EMBL/GenBank/DDBJ databases">
        <title>The genomes of Aspergillus section Nigri reveals drivers in fungal speciation.</title>
        <authorList>
            <consortium name="DOE Joint Genome Institute"/>
            <person name="Vesth T.C."/>
            <person name="Nybo J."/>
            <person name="Theobald S."/>
            <person name="Brandl J."/>
            <person name="Frisvad J.C."/>
            <person name="Nielsen K.F."/>
            <person name="Lyhne E.K."/>
            <person name="Kogle M.E."/>
            <person name="Kuo A."/>
            <person name="Riley R."/>
            <person name="Clum A."/>
            <person name="Nolan M."/>
            <person name="Lipzen A."/>
            <person name="Salamov A."/>
            <person name="Henrissat B."/>
            <person name="Wiebenga A."/>
            <person name="De vries R.P."/>
            <person name="Grigoriev I.V."/>
            <person name="Mortensen U.H."/>
            <person name="Andersen M.R."/>
            <person name="Baker S.E."/>
        </authorList>
    </citation>
    <scope>NUCLEOTIDE SEQUENCE [LARGE SCALE GENOMIC DNA]</scope>
    <source>
        <strain evidence="8 9">CBS 707.79</strain>
    </source>
</reference>
<dbReference type="PANTHER" id="PTHR47785:SF5">
    <property type="entry name" value="ZN(II)2CYS6 TRANSCRIPTION FACTOR (EUROFUNG)"/>
    <property type="match status" value="1"/>
</dbReference>
<dbReference type="PROSITE" id="PS00463">
    <property type="entry name" value="ZN2_CY6_FUNGAL_1"/>
    <property type="match status" value="1"/>
</dbReference>
<evidence type="ECO:0000256" key="3">
    <source>
        <dbReference type="ARBA" id="ARBA00023125"/>
    </source>
</evidence>
<dbReference type="GO" id="GO:0006351">
    <property type="term" value="P:DNA-templated transcription"/>
    <property type="evidence" value="ECO:0007669"/>
    <property type="project" value="InterPro"/>
</dbReference>
<dbReference type="VEuPathDB" id="FungiDB:BO71DRAFT_448645"/>
<dbReference type="InterPro" id="IPR007219">
    <property type="entry name" value="XnlR_reg_dom"/>
</dbReference>
<proteinExistence type="predicted"/>
<dbReference type="PROSITE" id="PS50048">
    <property type="entry name" value="ZN2_CY6_FUNGAL_2"/>
    <property type="match status" value="1"/>
</dbReference>
<feature type="compositionally biased region" description="Basic residues" evidence="6">
    <location>
        <begin position="17"/>
        <end position="26"/>
    </location>
</feature>
<dbReference type="Pfam" id="PF04082">
    <property type="entry name" value="Fungal_trans"/>
    <property type="match status" value="1"/>
</dbReference>
<evidence type="ECO:0000313" key="8">
    <source>
        <dbReference type="EMBL" id="PYH96482.1"/>
    </source>
</evidence>
<dbReference type="InterPro" id="IPR036864">
    <property type="entry name" value="Zn2-C6_fun-type_DNA-bd_sf"/>
</dbReference>
<keyword evidence="1" id="KW-0479">Metal-binding</keyword>
<dbReference type="Proteomes" id="UP000247810">
    <property type="component" value="Unassembled WGS sequence"/>
</dbReference>
<dbReference type="CDD" id="cd00067">
    <property type="entry name" value="GAL4"/>
    <property type="match status" value="1"/>
</dbReference>